<dbReference type="GO" id="GO:0071555">
    <property type="term" value="P:cell wall organization"/>
    <property type="evidence" value="ECO:0007669"/>
    <property type="project" value="UniProtKB-KW"/>
</dbReference>
<feature type="active site" evidence="15">
    <location>
        <position position="18"/>
    </location>
</feature>
<dbReference type="PIRSF" id="PIRSF039102">
    <property type="entry name" value="Ddl/VanB"/>
    <property type="match status" value="1"/>
</dbReference>
<dbReference type="InterPro" id="IPR005905">
    <property type="entry name" value="D_ala_D_ala"/>
</dbReference>
<dbReference type="EC" id="6.3.2.4" evidence="14"/>
<comment type="cofactor">
    <cofactor evidence="16">
        <name>Mg(2+)</name>
        <dbReference type="ChEBI" id="CHEBI:18420"/>
    </cofactor>
    <cofactor evidence="16">
        <name>Mn(2+)</name>
        <dbReference type="ChEBI" id="CHEBI:29035"/>
    </cofactor>
    <text evidence="16">Binds 2 magnesium or manganese ions per subunit.</text>
</comment>
<protein>
    <recommendedName>
        <fullName evidence="14">D-alanine--D-alanine ligase</fullName>
        <ecNumber evidence="14">6.3.2.4</ecNumber>
    </recommendedName>
    <alternativeName>
        <fullName evidence="14">D-Ala-D-Ala ligase</fullName>
    </alternativeName>
    <alternativeName>
        <fullName evidence="14">D-alanylalanine synthetase</fullName>
    </alternativeName>
</protein>
<dbReference type="InterPro" id="IPR011761">
    <property type="entry name" value="ATP-grasp"/>
</dbReference>
<keyword evidence="10 14" id="KW-0133">Cell shape</keyword>
<evidence type="ECO:0000256" key="13">
    <source>
        <dbReference type="ARBA" id="ARBA00023316"/>
    </source>
</evidence>
<evidence type="ECO:0000256" key="16">
    <source>
        <dbReference type="PIRSR" id="PIRSR039102-3"/>
    </source>
</evidence>
<dbReference type="Gene3D" id="3.40.50.20">
    <property type="match status" value="1"/>
</dbReference>
<dbReference type="GO" id="GO:0009252">
    <property type="term" value="P:peptidoglycan biosynthetic process"/>
    <property type="evidence" value="ECO:0007669"/>
    <property type="project" value="UniProtKB-UniRule"/>
</dbReference>
<keyword evidence="5 14" id="KW-0436">Ligase</keyword>
<dbReference type="PANTHER" id="PTHR23132">
    <property type="entry name" value="D-ALANINE--D-ALANINE LIGASE"/>
    <property type="match status" value="1"/>
</dbReference>
<evidence type="ECO:0000256" key="8">
    <source>
        <dbReference type="ARBA" id="ARBA00022840"/>
    </source>
</evidence>
<gene>
    <name evidence="14" type="primary">ddl</name>
    <name evidence="19" type="ORF">A2W39_01985</name>
</gene>
<feature type="active site" evidence="15">
    <location>
        <position position="185"/>
    </location>
</feature>
<dbReference type="NCBIfam" id="NF002528">
    <property type="entry name" value="PRK01966.1-4"/>
    <property type="match status" value="1"/>
</dbReference>
<keyword evidence="11 14" id="KW-0573">Peptidoglycan synthesis</keyword>
<dbReference type="PANTHER" id="PTHR23132:SF23">
    <property type="entry name" value="D-ALANINE--D-ALANINE LIGASE B"/>
    <property type="match status" value="1"/>
</dbReference>
<dbReference type="UniPathway" id="UPA00219"/>
<evidence type="ECO:0000256" key="7">
    <source>
        <dbReference type="ARBA" id="ARBA00022741"/>
    </source>
</evidence>
<dbReference type="SUPFAM" id="SSF56059">
    <property type="entry name" value="Glutathione synthetase ATP-binding domain-like"/>
    <property type="match status" value="1"/>
</dbReference>
<comment type="cofactor">
    <cofactor evidence="1">
        <name>Mn(2+)</name>
        <dbReference type="ChEBI" id="CHEBI:29035"/>
    </cofactor>
</comment>
<reference evidence="19 20" key="1">
    <citation type="journal article" date="2016" name="Nat. Commun.">
        <title>Thousands of microbial genomes shed light on interconnected biogeochemical processes in an aquifer system.</title>
        <authorList>
            <person name="Anantharaman K."/>
            <person name="Brown C.T."/>
            <person name="Hug L.A."/>
            <person name="Sharon I."/>
            <person name="Castelle C.J."/>
            <person name="Probst A.J."/>
            <person name="Thomas B.C."/>
            <person name="Singh A."/>
            <person name="Wilkins M.J."/>
            <person name="Karaoz U."/>
            <person name="Brodie E.L."/>
            <person name="Williams K.H."/>
            <person name="Hubbard S.S."/>
            <person name="Banfield J.F."/>
        </authorList>
    </citation>
    <scope>NUCLEOTIDE SEQUENCE [LARGE SCALE GENOMIC DNA]</scope>
</reference>
<evidence type="ECO:0000256" key="5">
    <source>
        <dbReference type="ARBA" id="ARBA00022598"/>
    </source>
</evidence>
<evidence type="ECO:0000256" key="4">
    <source>
        <dbReference type="ARBA" id="ARBA00022490"/>
    </source>
</evidence>
<dbReference type="InterPro" id="IPR013815">
    <property type="entry name" value="ATP_grasp_subdomain_1"/>
</dbReference>
<dbReference type="AlphaFoldDB" id="A0A1F5BYT5"/>
<dbReference type="InterPro" id="IPR016185">
    <property type="entry name" value="PreATP-grasp_dom_sf"/>
</dbReference>
<dbReference type="GO" id="GO:0008360">
    <property type="term" value="P:regulation of cell shape"/>
    <property type="evidence" value="ECO:0007669"/>
    <property type="project" value="UniProtKB-KW"/>
</dbReference>
<evidence type="ECO:0000256" key="17">
    <source>
        <dbReference type="PROSITE-ProRule" id="PRU00409"/>
    </source>
</evidence>
<dbReference type="Gene3D" id="3.30.470.20">
    <property type="entry name" value="ATP-grasp fold, B domain"/>
    <property type="match status" value="1"/>
</dbReference>
<accession>A0A1F5BYT5</accession>
<name>A0A1F5BYT5_9BACT</name>
<evidence type="ECO:0000313" key="20">
    <source>
        <dbReference type="Proteomes" id="UP000178395"/>
    </source>
</evidence>
<dbReference type="Gene3D" id="3.30.1490.20">
    <property type="entry name" value="ATP-grasp fold, A domain"/>
    <property type="match status" value="1"/>
</dbReference>
<feature type="binding site" evidence="16">
    <location>
        <position position="299"/>
    </location>
    <ligand>
        <name>Mg(2+)</name>
        <dbReference type="ChEBI" id="CHEBI:18420"/>
        <label>1</label>
    </ligand>
</feature>
<evidence type="ECO:0000256" key="11">
    <source>
        <dbReference type="ARBA" id="ARBA00022984"/>
    </source>
</evidence>
<proteinExistence type="inferred from homology"/>
<dbReference type="InterPro" id="IPR000291">
    <property type="entry name" value="D-Ala_lig_Van_CS"/>
</dbReference>
<evidence type="ECO:0000256" key="14">
    <source>
        <dbReference type="HAMAP-Rule" id="MF_00047"/>
    </source>
</evidence>
<evidence type="ECO:0000259" key="18">
    <source>
        <dbReference type="PROSITE" id="PS50975"/>
    </source>
</evidence>
<dbReference type="PROSITE" id="PS50975">
    <property type="entry name" value="ATP_GRASP"/>
    <property type="match status" value="1"/>
</dbReference>
<evidence type="ECO:0000256" key="3">
    <source>
        <dbReference type="ARBA" id="ARBA00010871"/>
    </source>
</evidence>
<evidence type="ECO:0000256" key="10">
    <source>
        <dbReference type="ARBA" id="ARBA00022960"/>
    </source>
</evidence>
<dbReference type="FunFam" id="3.30.470.20:FF:000008">
    <property type="entry name" value="D-alanine--D-alanine ligase"/>
    <property type="match status" value="1"/>
</dbReference>
<evidence type="ECO:0000256" key="15">
    <source>
        <dbReference type="PIRSR" id="PIRSR039102-1"/>
    </source>
</evidence>
<dbReference type="InterPro" id="IPR011127">
    <property type="entry name" value="Dala_Dala_lig_N"/>
</dbReference>
<keyword evidence="9 16" id="KW-0460">Magnesium</keyword>
<keyword evidence="8 17" id="KW-0067">ATP-binding</keyword>
<feature type="binding site" evidence="16">
    <location>
        <position position="312"/>
    </location>
    <ligand>
        <name>Mg(2+)</name>
        <dbReference type="ChEBI" id="CHEBI:18420"/>
        <label>2</label>
    </ligand>
</feature>
<comment type="caution">
    <text evidence="19">The sequence shown here is derived from an EMBL/GenBank/DDBJ whole genome shotgun (WGS) entry which is preliminary data.</text>
</comment>
<dbReference type="GO" id="GO:0005524">
    <property type="term" value="F:ATP binding"/>
    <property type="evidence" value="ECO:0007669"/>
    <property type="project" value="UniProtKB-UniRule"/>
</dbReference>
<dbReference type="HAMAP" id="MF_00047">
    <property type="entry name" value="Dala_Dala_lig"/>
    <property type="match status" value="1"/>
</dbReference>
<sequence>MKNKKINITLLMGGPSSEREVSLATGRVILNALDKTKYNLTPVTINKDGKWLLPPPDRKFLSGDENKEEKSLVALETGNAIDKLKTERGADVVFIAMHGTYGEDGTVQGFLEMAGVPYTGSGILASALAMDKLKSSELFLFHGLKVPKYLNFSNKQWNKDKDKITTKVSEKISLPCVIKPSNCGSSVGITIVRKIDDLENAVQLAFSYDDIVLAQEYISGVEVTCAVLDEGGDKEPIALPPTQIIPKDSEFFDYHAKYTPGATEEITPPRLPAEIINKIQENALQVHKIIGCSGMSRTDMILGGDGKLYVLEINTIPGMTETSLLPQAAAAAGISFPDLLDKIIQAALNKRKSL</sequence>
<comment type="subcellular location">
    <subcellularLocation>
        <location evidence="2 14">Cytoplasm</location>
    </subcellularLocation>
</comment>
<dbReference type="NCBIfam" id="TIGR01205">
    <property type="entry name" value="D_ala_D_alaTIGR"/>
    <property type="match status" value="1"/>
</dbReference>
<comment type="catalytic activity">
    <reaction evidence="14">
        <text>2 D-alanine + ATP = D-alanyl-D-alanine + ADP + phosphate + H(+)</text>
        <dbReference type="Rhea" id="RHEA:11224"/>
        <dbReference type="ChEBI" id="CHEBI:15378"/>
        <dbReference type="ChEBI" id="CHEBI:30616"/>
        <dbReference type="ChEBI" id="CHEBI:43474"/>
        <dbReference type="ChEBI" id="CHEBI:57416"/>
        <dbReference type="ChEBI" id="CHEBI:57822"/>
        <dbReference type="ChEBI" id="CHEBI:456216"/>
        <dbReference type="EC" id="6.3.2.4"/>
    </reaction>
</comment>
<evidence type="ECO:0000256" key="12">
    <source>
        <dbReference type="ARBA" id="ARBA00023211"/>
    </source>
</evidence>
<dbReference type="GO" id="GO:0046872">
    <property type="term" value="F:metal ion binding"/>
    <property type="evidence" value="ECO:0007669"/>
    <property type="project" value="UniProtKB-KW"/>
</dbReference>
<keyword evidence="7 17" id="KW-0547">Nucleotide-binding</keyword>
<evidence type="ECO:0000256" key="9">
    <source>
        <dbReference type="ARBA" id="ARBA00022842"/>
    </source>
</evidence>
<dbReference type="SUPFAM" id="SSF52440">
    <property type="entry name" value="PreATP-grasp domain"/>
    <property type="match status" value="1"/>
</dbReference>
<comment type="similarity">
    <text evidence="3 14">Belongs to the D-alanine--D-alanine ligase family.</text>
</comment>
<keyword evidence="13 14" id="KW-0961">Cell wall biogenesis/degradation</keyword>
<dbReference type="Proteomes" id="UP000178395">
    <property type="component" value="Unassembled WGS sequence"/>
</dbReference>
<feature type="binding site" evidence="16">
    <location>
        <position position="314"/>
    </location>
    <ligand>
        <name>Mg(2+)</name>
        <dbReference type="ChEBI" id="CHEBI:18420"/>
        <label>2</label>
    </ligand>
</feature>
<dbReference type="PROSITE" id="PS00843">
    <property type="entry name" value="DALA_DALA_LIGASE_1"/>
    <property type="match status" value="1"/>
</dbReference>
<dbReference type="PROSITE" id="PS00844">
    <property type="entry name" value="DALA_DALA_LIGASE_2"/>
    <property type="match status" value="1"/>
</dbReference>
<evidence type="ECO:0000313" key="19">
    <source>
        <dbReference type="EMBL" id="OGD35747.1"/>
    </source>
</evidence>
<evidence type="ECO:0000256" key="6">
    <source>
        <dbReference type="ARBA" id="ARBA00022723"/>
    </source>
</evidence>
<feature type="active site" evidence="15">
    <location>
        <position position="323"/>
    </location>
</feature>
<keyword evidence="4 14" id="KW-0963">Cytoplasm</keyword>
<dbReference type="Pfam" id="PF07478">
    <property type="entry name" value="Dala_Dala_lig_C"/>
    <property type="match status" value="1"/>
</dbReference>
<dbReference type="GO" id="GO:0005737">
    <property type="term" value="C:cytoplasm"/>
    <property type="evidence" value="ECO:0007669"/>
    <property type="project" value="UniProtKB-SubCell"/>
</dbReference>
<dbReference type="Pfam" id="PF01820">
    <property type="entry name" value="Dala_Dala_lig_N"/>
    <property type="match status" value="1"/>
</dbReference>
<dbReference type="NCBIfam" id="NF002378">
    <property type="entry name" value="PRK01372.1"/>
    <property type="match status" value="1"/>
</dbReference>
<evidence type="ECO:0000256" key="2">
    <source>
        <dbReference type="ARBA" id="ARBA00004496"/>
    </source>
</evidence>
<organism evidence="19 20">
    <name type="scientific">Candidatus Azambacteria bacterium RIFCSPHIGHO2_01_46_10</name>
    <dbReference type="NCBI Taxonomy" id="1797293"/>
    <lineage>
        <taxon>Bacteria</taxon>
        <taxon>Candidatus Azamiibacteriota</taxon>
    </lineage>
</organism>
<keyword evidence="12 16" id="KW-0464">Manganese</keyword>
<comment type="function">
    <text evidence="14">Cell wall formation.</text>
</comment>
<keyword evidence="6 16" id="KW-0479">Metal-binding</keyword>
<comment type="pathway">
    <text evidence="14">Cell wall biogenesis; peptidoglycan biosynthesis.</text>
</comment>
<dbReference type="EMBL" id="MEYJ01000023">
    <property type="protein sequence ID" value="OGD35747.1"/>
    <property type="molecule type" value="Genomic_DNA"/>
</dbReference>
<feature type="binding site" evidence="16">
    <location>
        <position position="312"/>
    </location>
    <ligand>
        <name>Mg(2+)</name>
        <dbReference type="ChEBI" id="CHEBI:18420"/>
        <label>1</label>
    </ligand>
</feature>
<dbReference type="InterPro" id="IPR011095">
    <property type="entry name" value="Dala_Dala_lig_C"/>
</dbReference>
<feature type="domain" description="ATP-grasp" evidence="18">
    <location>
        <begin position="136"/>
        <end position="345"/>
    </location>
</feature>
<evidence type="ECO:0000256" key="1">
    <source>
        <dbReference type="ARBA" id="ARBA00001936"/>
    </source>
</evidence>
<dbReference type="GO" id="GO:0008716">
    <property type="term" value="F:D-alanine-D-alanine ligase activity"/>
    <property type="evidence" value="ECO:0007669"/>
    <property type="project" value="UniProtKB-UniRule"/>
</dbReference>